<feature type="transmembrane region" description="Helical" evidence="1">
    <location>
        <begin position="20"/>
        <end position="39"/>
    </location>
</feature>
<dbReference type="InterPro" id="IPR008952">
    <property type="entry name" value="Tetraspanin_EC2_sf"/>
</dbReference>
<gene>
    <name evidence="2" type="ORF">ABEB36_013902</name>
</gene>
<comment type="caution">
    <text evidence="2">The sequence shown here is derived from an EMBL/GenBank/DDBJ whole genome shotgun (WGS) entry which is preliminary data.</text>
</comment>
<name>A0ABD1E5L4_HYPHA</name>
<keyword evidence="3" id="KW-1185">Reference proteome</keyword>
<keyword evidence="1" id="KW-1133">Transmembrane helix</keyword>
<feature type="transmembrane region" description="Helical" evidence="1">
    <location>
        <begin position="88"/>
        <end position="114"/>
    </location>
</feature>
<keyword evidence="1" id="KW-0812">Transmembrane</keyword>
<accession>A0ABD1E5L4</accession>
<evidence type="ECO:0000256" key="1">
    <source>
        <dbReference type="SAM" id="Phobius"/>
    </source>
</evidence>
<sequence>MIKSRSKLLERQRLRKQKILIYSLNLSSALYFFCAVYQTIQLMQHCGRDFRLSHLWDAYFEQCFMTYLEICLSSATFIGLWTKRGSAYFLAMSFCICTTMIQHFVDILMGIIYVCSYGTDLKAVQAFLEKNYKNYKLGQFFSIQKINRIHNCHKCCGIEGVEDSVVRYDNNTLIPDCCPSTITTCTLDKAFQMGCAPKLLENEPAIIYFHTFSAISIVFQFYTYRMLLITFV</sequence>
<evidence type="ECO:0000313" key="3">
    <source>
        <dbReference type="Proteomes" id="UP001566132"/>
    </source>
</evidence>
<reference evidence="2 3" key="1">
    <citation type="submission" date="2024-05" db="EMBL/GenBank/DDBJ databases">
        <title>Genetic variation in Jamaican populations of the coffee berry borer (Hypothenemus hampei).</title>
        <authorList>
            <person name="Errbii M."/>
            <person name="Myrie A."/>
        </authorList>
    </citation>
    <scope>NUCLEOTIDE SEQUENCE [LARGE SCALE GENOMIC DNA]</scope>
    <source>
        <strain evidence="2">JA-Hopewell-2020-01-JO</strain>
        <tissue evidence="2">Whole body</tissue>
    </source>
</reference>
<dbReference type="SUPFAM" id="SSF48652">
    <property type="entry name" value="Tetraspanin"/>
    <property type="match status" value="1"/>
</dbReference>
<proteinExistence type="predicted"/>
<feature type="transmembrane region" description="Helical" evidence="1">
    <location>
        <begin position="59"/>
        <end position="81"/>
    </location>
</feature>
<evidence type="ECO:0000313" key="2">
    <source>
        <dbReference type="EMBL" id="KAL1489982.1"/>
    </source>
</evidence>
<dbReference type="EMBL" id="JBDJPC010000011">
    <property type="protein sequence ID" value="KAL1489982.1"/>
    <property type="molecule type" value="Genomic_DNA"/>
</dbReference>
<protein>
    <submittedName>
        <fullName evidence="2">Uncharacterized protein</fullName>
    </submittedName>
</protein>
<organism evidence="2 3">
    <name type="scientific">Hypothenemus hampei</name>
    <name type="common">Coffee berry borer</name>
    <dbReference type="NCBI Taxonomy" id="57062"/>
    <lineage>
        <taxon>Eukaryota</taxon>
        <taxon>Metazoa</taxon>
        <taxon>Ecdysozoa</taxon>
        <taxon>Arthropoda</taxon>
        <taxon>Hexapoda</taxon>
        <taxon>Insecta</taxon>
        <taxon>Pterygota</taxon>
        <taxon>Neoptera</taxon>
        <taxon>Endopterygota</taxon>
        <taxon>Coleoptera</taxon>
        <taxon>Polyphaga</taxon>
        <taxon>Cucujiformia</taxon>
        <taxon>Curculionidae</taxon>
        <taxon>Scolytinae</taxon>
        <taxon>Hypothenemus</taxon>
    </lineage>
</organism>
<feature type="transmembrane region" description="Helical" evidence="1">
    <location>
        <begin position="206"/>
        <end position="224"/>
    </location>
</feature>
<keyword evidence="1" id="KW-0472">Membrane</keyword>
<dbReference type="Proteomes" id="UP001566132">
    <property type="component" value="Unassembled WGS sequence"/>
</dbReference>
<dbReference type="AlphaFoldDB" id="A0ABD1E5L4"/>